<name>A0A7H0SQB2_9CORY</name>
<accession>A0A7H0SQB2</accession>
<dbReference type="AlphaFoldDB" id="A0A7H0SQB2"/>
<organism evidence="1 2">
    <name type="scientific">Corynebacterium poyangense</name>
    <dbReference type="NCBI Taxonomy" id="2684405"/>
    <lineage>
        <taxon>Bacteria</taxon>
        <taxon>Bacillati</taxon>
        <taxon>Actinomycetota</taxon>
        <taxon>Actinomycetes</taxon>
        <taxon>Mycobacteriales</taxon>
        <taxon>Corynebacteriaceae</taxon>
        <taxon>Corynebacterium</taxon>
    </lineage>
</organism>
<evidence type="ECO:0000313" key="1">
    <source>
        <dbReference type="EMBL" id="QNQ90737.1"/>
    </source>
</evidence>
<dbReference type="KEGG" id="cpoy:GP475_08865"/>
<proteinExistence type="predicted"/>
<gene>
    <name evidence="1" type="ORF">GP475_08865</name>
</gene>
<dbReference type="EMBL" id="CP046884">
    <property type="protein sequence ID" value="QNQ90737.1"/>
    <property type="molecule type" value="Genomic_DNA"/>
</dbReference>
<dbReference type="RefSeq" id="WP_187974051.1">
    <property type="nucleotide sequence ID" value="NZ_CP046884.1"/>
</dbReference>
<dbReference type="Proteomes" id="UP000516320">
    <property type="component" value="Chromosome"/>
</dbReference>
<keyword evidence="2" id="KW-1185">Reference proteome</keyword>
<evidence type="ECO:0000313" key="2">
    <source>
        <dbReference type="Proteomes" id="UP000516320"/>
    </source>
</evidence>
<sequence length="99" mass="11719">METPINKSTLKMSIKKELQELTQEFNETNQKEKTMDIRDYQSEALDAYRKLIIENYDGLSAFSECEDFLFGMFIFNMEEPAILESYKRFRVKILGKGEE</sequence>
<reference evidence="1 2" key="1">
    <citation type="submission" date="2019-12" db="EMBL/GenBank/DDBJ databases">
        <title>Corynebacterium sp. nov., isolated from feces of the Anser Albifrons in China.</title>
        <authorList>
            <person name="Liu Q."/>
        </authorList>
    </citation>
    <scope>NUCLEOTIDE SEQUENCE [LARGE SCALE GENOMIC DNA]</scope>
    <source>
        <strain evidence="1 2">4H37-19</strain>
    </source>
</reference>
<protein>
    <submittedName>
        <fullName evidence="1">Uncharacterized protein</fullName>
    </submittedName>
</protein>